<organism evidence="2 3">
    <name type="scientific">Lactococcus lactis</name>
    <dbReference type="NCBI Taxonomy" id="1358"/>
    <lineage>
        <taxon>Bacteria</taxon>
        <taxon>Bacillati</taxon>
        <taxon>Bacillota</taxon>
        <taxon>Bacilli</taxon>
        <taxon>Lactobacillales</taxon>
        <taxon>Streptococcaceae</taxon>
        <taxon>Lactococcus</taxon>
    </lineage>
</organism>
<feature type="non-terminal residue" evidence="2">
    <location>
        <position position="245"/>
    </location>
</feature>
<dbReference type="Pfam" id="PF05709">
    <property type="entry name" value="Sipho_tail"/>
    <property type="match status" value="1"/>
</dbReference>
<comment type="caution">
    <text evidence="2">The sequence shown here is derived from an EMBL/GenBank/DDBJ whole genome shotgun (WGS) entry which is preliminary data.</text>
</comment>
<evidence type="ECO:0000259" key="1">
    <source>
        <dbReference type="Pfam" id="PF05709"/>
    </source>
</evidence>
<reference evidence="2 3" key="1">
    <citation type="submission" date="2019-12" db="EMBL/GenBank/DDBJ databases">
        <title>Draft Genome Sequences of L. lactis strains MS22333, MS22334, MS22336, and MS22337, Isolated from Spontaneous Fermented Camel Milk in Ethiopia.</title>
        <authorList>
            <person name="Bragason E."/>
            <person name="Hansen E.B."/>
            <person name="Guya M.E."/>
            <person name="Berhe T."/>
        </authorList>
    </citation>
    <scope>NUCLEOTIDE SEQUENCE [LARGE SCALE GENOMIC DNA]</scope>
    <source>
        <strain evidence="2 3">MS22336</strain>
    </source>
</reference>
<name>A0A6M0M4X4_9LACT</name>
<sequence length="245" mass="26653">MAFTINFGSEELTKYIEILDVRRNIGSEIEVTTQESVTNGSEFMQSKYTKSTIEVDFISFGDITTLRRKIAAITYTSSPAPLIFSDEPNLIYQAIRHGKIEIVENRNRESLTGTITFLVPSGVAVSSYTQKLNADNSGGTNGSITVNSDNTVDVLINNQGTIPAYPTFKFTHKSDNAFIGLAGQNGVVGLGSQDQTLIDSKTTETTRVESQWLLNPSGISQNSNFGGHFNVANDVVNPQNGQLLT</sequence>
<evidence type="ECO:0000313" key="3">
    <source>
        <dbReference type="Proteomes" id="UP000477402"/>
    </source>
</evidence>
<accession>A0A6M0M4X4</accession>
<dbReference type="NCBIfam" id="TIGR01633">
    <property type="entry name" value="phi3626_gp14_N"/>
    <property type="match status" value="1"/>
</dbReference>
<dbReference type="Proteomes" id="UP000477402">
    <property type="component" value="Unassembled WGS sequence"/>
</dbReference>
<dbReference type="EMBL" id="WWDJ01000012">
    <property type="protein sequence ID" value="NEX54544.1"/>
    <property type="molecule type" value="Genomic_DNA"/>
</dbReference>
<dbReference type="InterPro" id="IPR008841">
    <property type="entry name" value="Siphovirus-type_tail_N"/>
</dbReference>
<dbReference type="AlphaFoldDB" id="A0A6M0M4X4"/>
<feature type="domain" description="Siphovirus-type tail component RIFT-related" evidence="1">
    <location>
        <begin position="25"/>
        <end position="119"/>
    </location>
</feature>
<dbReference type="RefSeq" id="WP_205470386.1">
    <property type="nucleotide sequence ID" value="NZ_WWDJ01000012.1"/>
</dbReference>
<protein>
    <submittedName>
        <fullName evidence="2">Phage tail protein</fullName>
    </submittedName>
</protein>
<evidence type="ECO:0000313" key="2">
    <source>
        <dbReference type="EMBL" id="NEX54544.1"/>
    </source>
</evidence>
<gene>
    <name evidence="2" type="ORF">GTP08_02260</name>
</gene>
<proteinExistence type="predicted"/>
<dbReference type="InterPro" id="IPR006520">
    <property type="entry name" value="Dit_BPSPP_N"/>
</dbReference>
<dbReference type="Gene3D" id="2.40.30.200">
    <property type="match status" value="1"/>
</dbReference>